<dbReference type="Proteomes" id="UP001553161">
    <property type="component" value="Unassembled WGS sequence"/>
</dbReference>
<keyword evidence="2" id="KW-1003">Cell membrane</keyword>
<gene>
    <name evidence="5" type="ORF">AB0T83_15120</name>
</gene>
<accession>A0ABV3LAP4</accession>
<comment type="caution">
    <text evidence="5">The sequence shown here is derived from an EMBL/GenBank/DDBJ whole genome shotgun (WGS) entry which is preliminary data.</text>
</comment>
<feature type="chain" id="PRO_5045100228" evidence="4">
    <location>
        <begin position="25"/>
        <end position="297"/>
    </location>
</feature>
<keyword evidence="6" id="KW-1185">Reference proteome</keyword>
<evidence type="ECO:0000256" key="4">
    <source>
        <dbReference type="SAM" id="SignalP"/>
    </source>
</evidence>
<dbReference type="SUPFAM" id="SSF50956">
    <property type="entry name" value="Thermostable phytase (3-phytase)"/>
    <property type="match status" value="1"/>
</dbReference>
<reference evidence="5 6" key="1">
    <citation type="submission" date="2024-07" db="EMBL/GenBank/DDBJ databases">
        <authorList>
            <person name="Kang M."/>
        </authorList>
    </citation>
    <scope>NUCLEOTIDE SEQUENCE [LARGE SCALE GENOMIC DNA]</scope>
    <source>
        <strain evidence="5 6">DFM31</strain>
    </source>
</reference>
<organism evidence="5 6">
    <name type="scientific">Meridianimarinicoccus marinus</name>
    <dbReference type="NCBI Taxonomy" id="3231483"/>
    <lineage>
        <taxon>Bacteria</taxon>
        <taxon>Pseudomonadati</taxon>
        <taxon>Pseudomonadota</taxon>
        <taxon>Alphaproteobacteria</taxon>
        <taxon>Rhodobacterales</taxon>
        <taxon>Paracoccaceae</taxon>
        <taxon>Meridianimarinicoccus</taxon>
    </lineage>
</organism>
<protein>
    <submittedName>
        <fullName evidence="5">SdiA-regulated domain-containing protein</fullName>
    </submittedName>
</protein>
<keyword evidence="4" id="KW-0732">Signal</keyword>
<dbReference type="RefSeq" id="WP_366194062.1">
    <property type="nucleotide sequence ID" value="NZ_JBFBVU010000022.1"/>
</dbReference>
<dbReference type="InterPro" id="IPR009722">
    <property type="entry name" value="YjiK/CarP"/>
</dbReference>
<feature type="signal peptide" evidence="4">
    <location>
        <begin position="1"/>
        <end position="24"/>
    </location>
</feature>
<keyword evidence="3" id="KW-0472">Membrane</keyword>
<name>A0ABV3LAP4_9RHOB</name>
<evidence type="ECO:0000313" key="6">
    <source>
        <dbReference type="Proteomes" id="UP001553161"/>
    </source>
</evidence>
<evidence type="ECO:0000256" key="2">
    <source>
        <dbReference type="ARBA" id="ARBA00022475"/>
    </source>
</evidence>
<evidence type="ECO:0000256" key="1">
    <source>
        <dbReference type="ARBA" id="ARBA00004236"/>
    </source>
</evidence>
<evidence type="ECO:0000256" key="3">
    <source>
        <dbReference type="ARBA" id="ARBA00023136"/>
    </source>
</evidence>
<proteinExistence type="predicted"/>
<dbReference type="Pfam" id="PF06977">
    <property type="entry name" value="SdiA-regulated"/>
    <property type="match status" value="1"/>
</dbReference>
<sequence length="297" mass="31855">MRGHRRWAVLGALCAAGIAGHAGADCGTPSVRFLDSEKIARTGKGYAEPSGLSLAGDGEGLLSVSDDTAAIFRLRPDGGFGTRHDIALAKPDLEGVAWDMVRNRILTVNEGAAEILVTDPHSWVSKAFPLSKMQGYPAVEQVFATSDPNDLLEGIAVDPARDLIFVLKEKRPRLLLEISPDLTEILRATELTPALGFVDDDQGDWPLDVSGVSVDGPTGCLWIVSDRGQRLFLFDPAGDSPARSFALGWLKDKKPQPLPHAEGIAHDPATDRLMIVNDDGKASRLFTFEVLRGGAPD</sequence>
<evidence type="ECO:0000313" key="5">
    <source>
        <dbReference type="EMBL" id="MEV8468107.1"/>
    </source>
</evidence>
<comment type="subcellular location">
    <subcellularLocation>
        <location evidence="1">Cell membrane</location>
    </subcellularLocation>
</comment>
<dbReference type="EMBL" id="JBFBVU010000022">
    <property type="protein sequence ID" value="MEV8468107.1"/>
    <property type="molecule type" value="Genomic_DNA"/>
</dbReference>